<keyword evidence="3" id="KW-1185">Reference proteome</keyword>
<comment type="caution">
    <text evidence="2">The sequence shown here is derived from an EMBL/GenBank/DDBJ whole genome shotgun (WGS) entry which is preliminary data.</text>
</comment>
<evidence type="ECO:0000313" key="2">
    <source>
        <dbReference type="EMBL" id="KAL1652053.1"/>
    </source>
</evidence>
<organism evidence="2 3">
    <name type="scientific">Diplodia intermedia</name>
    <dbReference type="NCBI Taxonomy" id="856260"/>
    <lineage>
        <taxon>Eukaryota</taxon>
        <taxon>Fungi</taxon>
        <taxon>Dikarya</taxon>
        <taxon>Ascomycota</taxon>
        <taxon>Pezizomycotina</taxon>
        <taxon>Dothideomycetes</taxon>
        <taxon>Dothideomycetes incertae sedis</taxon>
        <taxon>Botryosphaeriales</taxon>
        <taxon>Botryosphaeriaceae</taxon>
        <taxon>Diplodia</taxon>
    </lineage>
</organism>
<evidence type="ECO:0000256" key="1">
    <source>
        <dbReference type="SAM" id="MobiDB-lite"/>
    </source>
</evidence>
<dbReference type="EMBL" id="JAKEKT020000001">
    <property type="protein sequence ID" value="KAL1652053.1"/>
    <property type="molecule type" value="Genomic_DNA"/>
</dbReference>
<reference evidence="2 3" key="1">
    <citation type="journal article" date="2023" name="Plant Dis.">
        <title>First Report of Diplodia intermedia Causing Canker and Dieback Diseases on Apple Trees in Canada.</title>
        <authorList>
            <person name="Ellouze W."/>
            <person name="Ilyukhin E."/>
            <person name="Sulman M."/>
            <person name="Ali S."/>
        </authorList>
    </citation>
    <scope>NUCLEOTIDE SEQUENCE [LARGE SCALE GENOMIC DNA]</scope>
    <source>
        <strain evidence="2 3">M45-28</strain>
    </source>
</reference>
<dbReference type="Proteomes" id="UP001521184">
    <property type="component" value="Unassembled WGS sequence"/>
</dbReference>
<accession>A0ABR3U510</accession>
<evidence type="ECO:0000313" key="3">
    <source>
        <dbReference type="Proteomes" id="UP001521184"/>
    </source>
</evidence>
<proteinExistence type="predicted"/>
<feature type="compositionally biased region" description="Basic and acidic residues" evidence="1">
    <location>
        <begin position="40"/>
        <end position="56"/>
    </location>
</feature>
<feature type="region of interest" description="Disordered" evidence="1">
    <location>
        <begin position="27"/>
        <end position="85"/>
    </location>
</feature>
<sequence length="85" mass="9446">MFTTNHTPSSSNSLYCDPQMVKKLLGTEDKTRRTAARQTHVPESKARGVDSGETTRKSQKAQTEATKSKGYVLRSTEEIEADPMN</sequence>
<name>A0ABR3U510_9PEZI</name>
<gene>
    <name evidence="2" type="ORF">SLS58_000177</name>
</gene>
<protein>
    <submittedName>
        <fullName evidence="2">Uncharacterized protein</fullName>
    </submittedName>
</protein>